<dbReference type="EMBL" id="FNFO01000002">
    <property type="protein sequence ID" value="SDK37859.1"/>
    <property type="molecule type" value="Genomic_DNA"/>
</dbReference>
<gene>
    <name evidence="3" type="ORF">SAMN05421823_102593</name>
</gene>
<evidence type="ECO:0000313" key="4">
    <source>
        <dbReference type="Proteomes" id="UP000198510"/>
    </source>
</evidence>
<dbReference type="GO" id="GO:0000160">
    <property type="term" value="P:phosphorelay signal transduction system"/>
    <property type="evidence" value="ECO:0007669"/>
    <property type="project" value="InterPro"/>
</dbReference>
<sequence length="118" mass="13706">MKYDKAVDLTYLIEFSDDDHEFIRDMIETFLENTPEDLHRLRVALVQDDWPAVRDVAHKIKPSVTFLGLHALKEDIVVLERLAKQGKPAEMIRALSQKLMAVCQRATEELRVELLVYV</sequence>
<reference evidence="3 4" key="1">
    <citation type="submission" date="2016-10" db="EMBL/GenBank/DDBJ databases">
        <authorList>
            <person name="de Groot N.N."/>
        </authorList>
    </citation>
    <scope>NUCLEOTIDE SEQUENCE [LARGE SCALE GENOMIC DNA]</scope>
    <source>
        <strain evidence="3 4">DSM 25186</strain>
    </source>
</reference>
<dbReference type="InterPro" id="IPR008207">
    <property type="entry name" value="Sig_transdc_His_kin_Hpt_dom"/>
</dbReference>
<protein>
    <submittedName>
        <fullName evidence="3">HPt (Histidine-containing phosphotransfer) domain-containing protein</fullName>
    </submittedName>
</protein>
<dbReference type="Gene3D" id="1.20.120.160">
    <property type="entry name" value="HPT domain"/>
    <property type="match status" value="1"/>
</dbReference>
<accession>A0A1G9BEE1</accession>
<evidence type="ECO:0000256" key="1">
    <source>
        <dbReference type="PROSITE-ProRule" id="PRU00110"/>
    </source>
</evidence>
<evidence type="ECO:0000259" key="2">
    <source>
        <dbReference type="PROSITE" id="PS50894"/>
    </source>
</evidence>
<organism evidence="3 4">
    <name type="scientific">Catalinimonas alkaloidigena</name>
    <dbReference type="NCBI Taxonomy" id="1075417"/>
    <lineage>
        <taxon>Bacteria</taxon>
        <taxon>Pseudomonadati</taxon>
        <taxon>Bacteroidota</taxon>
        <taxon>Cytophagia</taxon>
        <taxon>Cytophagales</taxon>
        <taxon>Catalimonadaceae</taxon>
        <taxon>Catalinimonas</taxon>
    </lineage>
</organism>
<dbReference type="STRING" id="1075417.SAMN05421823_102593"/>
<dbReference type="Pfam" id="PF01627">
    <property type="entry name" value="Hpt"/>
    <property type="match status" value="1"/>
</dbReference>
<proteinExistence type="predicted"/>
<keyword evidence="4" id="KW-1185">Reference proteome</keyword>
<dbReference type="Proteomes" id="UP000198510">
    <property type="component" value="Unassembled WGS sequence"/>
</dbReference>
<name>A0A1G9BEE1_9BACT</name>
<keyword evidence="1" id="KW-0597">Phosphoprotein</keyword>
<dbReference type="SMART" id="SM00073">
    <property type="entry name" value="HPT"/>
    <property type="match status" value="1"/>
</dbReference>
<dbReference type="PROSITE" id="PS50894">
    <property type="entry name" value="HPT"/>
    <property type="match status" value="1"/>
</dbReference>
<dbReference type="RefSeq" id="WP_176955919.1">
    <property type="nucleotide sequence ID" value="NZ_FNFO01000002.1"/>
</dbReference>
<dbReference type="AlphaFoldDB" id="A0A1G9BEE1"/>
<dbReference type="InterPro" id="IPR036641">
    <property type="entry name" value="HPT_dom_sf"/>
</dbReference>
<dbReference type="SUPFAM" id="SSF47226">
    <property type="entry name" value="Histidine-containing phosphotransfer domain, HPT domain"/>
    <property type="match status" value="1"/>
</dbReference>
<feature type="modified residue" description="Phosphohistidine" evidence="1">
    <location>
        <position position="58"/>
    </location>
</feature>
<feature type="domain" description="HPt" evidence="2">
    <location>
        <begin position="19"/>
        <end position="117"/>
    </location>
</feature>
<evidence type="ECO:0000313" key="3">
    <source>
        <dbReference type="EMBL" id="SDK37859.1"/>
    </source>
</evidence>
<dbReference type="GO" id="GO:0004672">
    <property type="term" value="F:protein kinase activity"/>
    <property type="evidence" value="ECO:0007669"/>
    <property type="project" value="UniProtKB-ARBA"/>
</dbReference>